<dbReference type="EMBL" id="BPQB01000006">
    <property type="protein sequence ID" value="GJE87250.1"/>
    <property type="molecule type" value="Genomic_DNA"/>
</dbReference>
<evidence type="ECO:0000313" key="2">
    <source>
        <dbReference type="Proteomes" id="UP000703269"/>
    </source>
</evidence>
<protein>
    <submittedName>
        <fullName evidence="1">Uncharacterized protein</fullName>
    </submittedName>
</protein>
<dbReference type="Proteomes" id="UP000703269">
    <property type="component" value="Unassembled WGS sequence"/>
</dbReference>
<keyword evidence="2" id="KW-1185">Reference proteome</keyword>
<organism evidence="1 2">
    <name type="scientific">Phanerochaete sordida</name>
    <dbReference type="NCBI Taxonomy" id="48140"/>
    <lineage>
        <taxon>Eukaryota</taxon>
        <taxon>Fungi</taxon>
        <taxon>Dikarya</taxon>
        <taxon>Basidiomycota</taxon>
        <taxon>Agaricomycotina</taxon>
        <taxon>Agaricomycetes</taxon>
        <taxon>Polyporales</taxon>
        <taxon>Phanerochaetaceae</taxon>
        <taxon>Phanerochaete</taxon>
    </lineage>
</organism>
<proteinExistence type="predicted"/>
<comment type="caution">
    <text evidence="1">The sequence shown here is derived from an EMBL/GenBank/DDBJ whole genome shotgun (WGS) entry which is preliminary data.</text>
</comment>
<reference evidence="1 2" key="1">
    <citation type="submission" date="2021-08" db="EMBL/GenBank/DDBJ databases">
        <title>Draft Genome Sequence of Phanerochaete sordida strain YK-624.</title>
        <authorList>
            <person name="Mori T."/>
            <person name="Dohra H."/>
            <person name="Suzuki T."/>
            <person name="Kawagishi H."/>
            <person name="Hirai H."/>
        </authorList>
    </citation>
    <scope>NUCLEOTIDE SEQUENCE [LARGE SCALE GENOMIC DNA]</scope>
    <source>
        <strain evidence="1 2">YK-624</strain>
    </source>
</reference>
<sequence>MGGPLDLQHSFLDTCSFTHATATPSSTNHTLDSNSLCAQRCSTPAAVPKIRLRARTNGDSWHSCHPSAAVAEAS</sequence>
<evidence type="ECO:0000313" key="1">
    <source>
        <dbReference type="EMBL" id="GJE87250.1"/>
    </source>
</evidence>
<dbReference type="AlphaFoldDB" id="A0A9P3L9K9"/>
<accession>A0A9P3L9K9</accession>
<name>A0A9P3L9K9_9APHY</name>
<gene>
    <name evidence="1" type="ORF">PsYK624_033330</name>
</gene>